<protein>
    <recommendedName>
        <fullName evidence="4">Prolyl 4-hydroxylase alpha subunit Fe(2+) 2OG dioxygenase domain-containing protein</fullName>
    </recommendedName>
</protein>
<dbReference type="EMBL" id="RWJN01000189">
    <property type="protein sequence ID" value="TCD65288.1"/>
    <property type="molecule type" value="Genomic_DNA"/>
</dbReference>
<dbReference type="OrthoDB" id="124582at2759"/>
<accession>A0A4R0RN58</accession>
<dbReference type="PANTHER" id="PTHR33099">
    <property type="entry name" value="FE2OG DIOXYGENASE DOMAIN-CONTAINING PROTEIN"/>
    <property type="match status" value="1"/>
</dbReference>
<evidence type="ECO:0000313" key="3">
    <source>
        <dbReference type="Proteomes" id="UP000292702"/>
    </source>
</evidence>
<dbReference type="AlphaFoldDB" id="A0A4R0RN58"/>
<sequence>MRSKQELEPSAEEGDVEGSKDEDVDMGTGDEEESETSQGDTDESGEEAEEEREKRLRPPRIRDELAECFRSKWDYNAAFSFKIVHKAAPNPVIRVQHIGTIGLPLSERGAKSIKRHARQASPGIEDKTAGCKVLKGIWEMDAEVIKFGNPDWQSFVDDAAGEACKALSVNSSTSKPFCVLRKLHLYEIGSCLSPHTDEKTDGVFATLIIVLPSEFTGGATHLSHSGLSMTYDTNTGNAYQTTVMAWYTGVMHKMERIVSGHRLALAYDLLHTTNSPRPALAALDSKFVERLREVLISWRDWYSYDYEEKADDAYPPEKIIYLLTHKYPKSQANLNASVLKGVDAHKITLLDLLAKELGFKLGLATVTYTIKGTADHDDDNARRGRVEWMRFDEHMSRELDFERLVDLEGKVITESLDYDEDEQETIPKNLEEKIKEENHDGQKYQGELGSDEGVLTRWYRRTVLVIWDKENDPSIRYGRDIKHVCHLLCSTLKMEPTATHLDLIQHALIWSFKDARLVAKSVCEAAMKWKDPKLWVRAAKQCSTDEKSKGLAVFQSNQEILDAIVRFGFTEIQDGARFRFLNELNAWLDSKGQQNNTATMRPWIASFKQSILASLLGSNPTQTFMLDLAHQNGGLAFLADHILPQIKESSNHNQLRRLVFKVLDDTRFSRNVELRSTITARIMSAAISRTNFAEAGPGAAERNFNRARVYLEACLGKFDHLVVEVLEGITQTELLPSPELSEHVTGVLMPALCILAEYLAQDFDADAPPNVCQYFTWGLSVYTESLETVPQEQIGDRVRSLVVAAGLPGAMDILLNHLQSQLNSISTSVTPVLVEYLNSANVTYPRGYDGLTVDSIILALLHKYSQGASVSNPSEISDILELCLNYRSQSRGAISTVLQRITAPELLNPSYLTSVLVPSIPTLRRLATSHNLVDTFSPALQSIVLAWTQTPSLCAPRPLLEPEDPQEYLNSVLADLCTCERCELVREFLKTQAETELVLRRIGAPCRRHLAGELDRCAKRLCTWETIRTCSPQGIRINKIDIVGQHAQWKASQKAGLDILRSIGTGEAELTLFLGVVHVPLIHSLGGYEALQAHIAGSPDQLSASRVRALEHESEMPHSKRVRR</sequence>
<evidence type="ECO:0000256" key="1">
    <source>
        <dbReference type="SAM" id="MobiDB-lite"/>
    </source>
</evidence>
<proteinExistence type="predicted"/>
<dbReference type="Gene3D" id="2.60.120.620">
    <property type="entry name" value="q2cbj1_9rhob like domain"/>
    <property type="match status" value="1"/>
</dbReference>
<organism evidence="2 3">
    <name type="scientific">Steccherinum ochraceum</name>
    <dbReference type="NCBI Taxonomy" id="92696"/>
    <lineage>
        <taxon>Eukaryota</taxon>
        <taxon>Fungi</taxon>
        <taxon>Dikarya</taxon>
        <taxon>Basidiomycota</taxon>
        <taxon>Agaricomycotina</taxon>
        <taxon>Agaricomycetes</taxon>
        <taxon>Polyporales</taxon>
        <taxon>Steccherinaceae</taxon>
        <taxon>Steccherinum</taxon>
    </lineage>
</organism>
<dbReference type="PANTHER" id="PTHR33099:SF7">
    <property type="entry name" value="MYND-TYPE DOMAIN-CONTAINING PROTEIN"/>
    <property type="match status" value="1"/>
</dbReference>
<comment type="caution">
    <text evidence="2">The sequence shown here is derived from an EMBL/GenBank/DDBJ whole genome shotgun (WGS) entry which is preliminary data.</text>
</comment>
<name>A0A4R0RN58_9APHY</name>
<keyword evidence="3" id="KW-1185">Reference proteome</keyword>
<feature type="compositionally biased region" description="Acidic residues" evidence="1">
    <location>
        <begin position="9"/>
        <end position="50"/>
    </location>
</feature>
<evidence type="ECO:0000313" key="2">
    <source>
        <dbReference type="EMBL" id="TCD65288.1"/>
    </source>
</evidence>
<gene>
    <name evidence="2" type="ORF">EIP91_002850</name>
</gene>
<reference evidence="2 3" key="1">
    <citation type="submission" date="2018-11" db="EMBL/GenBank/DDBJ databases">
        <title>Genome assembly of Steccherinum ochraceum LE-BIN_3174, the white-rot fungus of the Steccherinaceae family (The Residual Polyporoid clade, Polyporales, Basidiomycota).</title>
        <authorList>
            <person name="Fedorova T.V."/>
            <person name="Glazunova O.A."/>
            <person name="Landesman E.O."/>
            <person name="Moiseenko K.V."/>
            <person name="Psurtseva N.V."/>
            <person name="Savinova O.S."/>
            <person name="Shakhova N.V."/>
            <person name="Tyazhelova T.V."/>
            <person name="Vasina D.V."/>
        </authorList>
    </citation>
    <scope>NUCLEOTIDE SEQUENCE [LARGE SCALE GENOMIC DNA]</scope>
    <source>
        <strain evidence="2 3">LE-BIN_3174</strain>
    </source>
</reference>
<feature type="region of interest" description="Disordered" evidence="1">
    <location>
        <begin position="1"/>
        <end position="58"/>
    </location>
</feature>
<evidence type="ECO:0008006" key="4">
    <source>
        <dbReference type="Google" id="ProtNLM"/>
    </source>
</evidence>
<dbReference type="Proteomes" id="UP000292702">
    <property type="component" value="Unassembled WGS sequence"/>
</dbReference>